<dbReference type="Pfam" id="PF04023">
    <property type="entry name" value="FeoA"/>
    <property type="match status" value="1"/>
</dbReference>
<dbReference type="InterPro" id="IPR052713">
    <property type="entry name" value="FeoA"/>
</dbReference>
<dbReference type="Gene3D" id="2.30.30.90">
    <property type="match status" value="1"/>
</dbReference>
<proteinExistence type="predicted"/>
<dbReference type="EMBL" id="DVOE01000012">
    <property type="protein sequence ID" value="HIU98434.1"/>
    <property type="molecule type" value="Genomic_DNA"/>
</dbReference>
<evidence type="ECO:0000256" key="1">
    <source>
        <dbReference type="ARBA" id="ARBA00023004"/>
    </source>
</evidence>
<evidence type="ECO:0000259" key="2">
    <source>
        <dbReference type="SMART" id="SM00899"/>
    </source>
</evidence>
<dbReference type="InterPro" id="IPR007167">
    <property type="entry name" value="Fe-transptr_FeoA-like"/>
</dbReference>
<accession>A0A9D1SVP8</accession>
<dbReference type="AlphaFoldDB" id="A0A9D1SVP8"/>
<sequence>MKKTLDTFAVGERGVVTAVAGEGRVRRRLFDMGVTPGAEVMLRKRAPLGDPVEVSIRGYELTLRKAEAAAVMTEVEA</sequence>
<reference evidence="3" key="2">
    <citation type="journal article" date="2021" name="PeerJ">
        <title>Extensive microbial diversity within the chicken gut microbiome revealed by metagenomics and culture.</title>
        <authorList>
            <person name="Gilroy R."/>
            <person name="Ravi A."/>
            <person name="Getino M."/>
            <person name="Pursley I."/>
            <person name="Horton D.L."/>
            <person name="Alikhan N.F."/>
            <person name="Baker D."/>
            <person name="Gharbi K."/>
            <person name="Hall N."/>
            <person name="Watson M."/>
            <person name="Adriaenssens E.M."/>
            <person name="Foster-Nyarko E."/>
            <person name="Jarju S."/>
            <person name="Secka A."/>
            <person name="Antonio M."/>
            <person name="Oren A."/>
            <person name="Chaudhuri R.R."/>
            <person name="La Ragione R."/>
            <person name="Hildebrand F."/>
            <person name="Pallen M.J."/>
        </authorList>
    </citation>
    <scope>NUCLEOTIDE SEQUENCE</scope>
    <source>
        <strain evidence="3">10406</strain>
    </source>
</reference>
<organism evidence="3 4">
    <name type="scientific">Candidatus Limadaptatus stercoripullorum</name>
    <dbReference type="NCBI Taxonomy" id="2840846"/>
    <lineage>
        <taxon>Bacteria</taxon>
        <taxon>Bacillati</taxon>
        <taxon>Bacillota</taxon>
        <taxon>Clostridia</taxon>
        <taxon>Eubacteriales</taxon>
        <taxon>Candidatus Limadaptatus</taxon>
    </lineage>
</organism>
<dbReference type="GO" id="GO:0046914">
    <property type="term" value="F:transition metal ion binding"/>
    <property type="evidence" value="ECO:0007669"/>
    <property type="project" value="InterPro"/>
</dbReference>
<dbReference type="SMART" id="SM00899">
    <property type="entry name" value="FeoA"/>
    <property type="match status" value="1"/>
</dbReference>
<reference evidence="3" key="1">
    <citation type="submission" date="2020-10" db="EMBL/GenBank/DDBJ databases">
        <authorList>
            <person name="Gilroy R."/>
        </authorList>
    </citation>
    <scope>NUCLEOTIDE SEQUENCE</scope>
    <source>
        <strain evidence="3">10406</strain>
    </source>
</reference>
<comment type="caution">
    <text evidence="3">The sequence shown here is derived from an EMBL/GenBank/DDBJ whole genome shotgun (WGS) entry which is preliminary data.</text>
</comment>
<keyword evidence="1" id="KW-0408">Iron</keyword>
<dbReference type="PANTHER" id="PTHR42954">
    <property type="entry name" value="FE(2+) TRANSPORT PROTEIN A"/>
    <property type="match status" value="1"/>
</dbReference>
<protein>
    <submittedName>
        <fullName evidence="3">Ferrous iron transport protein A</fullName>
    </submittedName>
</protein>
<evidence type="ECO:0000313" key="3">
    <source>
        <dbReference type="EMBL" id="HIU98434.1"/>
    </source>
</evidence>
<feature type="domain" description="Ferrous iron transporter FeoA-like" evidence="2">
    <location>
        <begin position="3"/>
        <end position="75"/>
    </location>
</feature>
<dbReference type="PANTHER" id="PTHR42954:SF2">
    <property type="entry name" value="FE(2+) TRANSPORT PROTEIN A"/>
    <property type="match status" value="1"/>
</dbReference>
<dbReference type="Proteomes" id="UP000886857">
    <property type="component" value="Unassembled WGS sequence"/>
</dbReference>
<name>A0A9D1SVP8_9FIRM</name>
<gene>
    <name evidence="3" type="ORF">IAC73_01145</name>
</gene>
<dbReference type="SUPFAM" id="SSF50037">
    <property type="entry name" value="C-terminal domain of transcriptional repressors"/>
    <property type="match status" value="1"/>
</dbReference>
<dbReference type="InterPro" id="IPR008988">
    <property type="entry name" value="Transcriptional_repressor_C"/>
</dbReference>
<dbReference type="InterPro" id="IPR038157">
    <property type="entry name" value="FeoA_core_dom"/>
</dbReference>
<evidence type="ECO:0000313" key="4">
    <source>
        <dbReference type="Proteomes" id="UP000886857"/>
    </source>
</evidence>